<dbReference type="NCBIfam" id="TIGR01547">
    <property type="entry name" value="phage_term_2"/>
    <property type="match status" value="1"/>
</dbReference>
<accession>A0ABW4BFG9</accession>
<name>A0ABW4BFG9_9LACO</name>
<dbReference type="EMBL" id="JBHTOA010000020">
    <property type="protein sequence ID" value="MFD1398623.1"/>
    <property type="molecule type" value="Genomic_DNA"/>
</dbReference>
<dbReference type="PANTHER" id="PTHR39184">
    <property type="match status" value="1"/>
</dbReference>
<dbReference type="Pfam" id="PF04466">
    <property type="entry name" value="Terminase_3"/>
    <property type="match status" value="1"/>
</dbReference>
<dbReference type="InterPro" id="IPR035413">
    <property type="entry name" value="Terminase_L_C"/>
</dbReference>
<evidence type="ECO:0000313" key="3">
    <source>
        <dbReference type="EMBL" id="MFD1398623.1"/>
    </source>
</evidence>
<evidence type="ECO:0000259" key="1">
    <source>
        <dbReference type="Pfam" id="PF04466"/>
    </source>
</evidence>
<dbReference type="Gene3D" id="3.30.420.280">
    <property type="match status" value="1"/>
</dbReference>
<dbReference type="InterPro" id="IPR035412">
    <property type="entry name" value="Terminase_L_N"/>
</dbReference>
<protein>
    <submittedName>
        <fullName evidence="3">PBSX family phage terminase large subunit</fullName>
    </submittedName>
</protein>
<comment type="caution">
    <text evidence="3">The sequence shown here is derived from an EMBL/GenBank/DDBJ whole genome shotgun (WGS) entry which is preliminary data.</text>
</comment>
<feature type="domain" description="Phage terminase large subunit N-terminal" evidence="1">
    <location>
        <begin position="26"/>
        <end position="234"/>
    </location>
</feature>
<gene>
    <name evidence="3" type="ORF">ACFQ41_04825</name>
</gene>
<dbReference type="Gene3D" id="3.40.50.300">
    <property type="entry name" value="P-loop containing nucleotide triphosphate hydrolases"/>
    <property type="match status" value="1"/>
</dbReference>
<sequence length="437" mass="50672">MSMSTQVNDPFKQINPVFYPFWLAPQSHKLAKGGRSSTKSSVISLKLVQDKMRYPDGNVVALRKVANTLRKSVYSQIKWALIQSGVAEQFNFTTNPLEIIHKEWGTGFYFSGADDPEKLKSFKIPVGYVKDLWFEEMDAFDGPAEIDTIEDSFIREDLPEGLEVGVYGSWNPPKNPWAWINEYVDSHRSDPDYYIHHSTYLDDKRHYNSKQLLRKIQRYHDNDLDYYRWMYLGEIIGLGTNIYNMALFHKLQQVPADDEIMALAFSIDTGHMQSATALTVYGFSAKGNVYVLDTYYYSPAHQVNKKPPSELVKDMHAFIMTMSKQYPAAQIVSKTIDSAEGAIRNQYAYEYHDNWHPVAKLKEADMIDVVQDLLAQGRVFVLETEGNDIFLEQHQQYQWDEKTIQSDDPKVIKENDHTCDNFKYMCLDNRRRLGLKR</sequence>
<feature type="domain" description="Phage terminase large subunit C-terminal" evidence="2">
    <location>
        <begin position="268"/>
        <end position="425"/>
    </location>
</feature>
<keyword evidence="4" id="KW-1185">Reference proteome</keyword>
<dbReference type="Proteomes" id="UP001597199">
    <property type="component" value="Unassembled WGS sequence"/>
</dbReference>
<dbReference type="InterPro" id="IPR052380">
    <property type="entry name" value="Viral_DNA_packaging_terminase"/>
</dbReference>
<dbReference type="InterPro" id="IPR006437">
    <property type="entry name" value="Phage_terminase_lsu"/>
</dbReference>
<evidence type="ECO:0000313" key="4">
    <source>
        <dbReference type="Proteomes" id="UP001597199"/>
    </source>
</evidence>
<dbReference type="InterPro" id="IPR027417">
    <property type="entry name" value="P-loop_NTPase"/>
</dbReference>
<reference evidence="4" key="1">
    <citation type="journal article" date="2019" name="Int. J. Syst. Evol. Microbiol.">
        <title>The Global Catalogue of Microorganisms (GCM) 10K type strain sequencing project: providing services to taxonomists for standard genome sequencing and annotation.</title>
        <authorList>
            <consortium name="The Broad Institute Genomics Platform"/>
            <consortium name="The Broad Institute Genome Sequencing Center for Infectious Disease"/>
            <person name="Wu L."/>
            <person name="Ma J."/>
        </authorList>
    </citation>
    <scope>NUCLEOTIDE SEQUENCE [LARGE SCALE GENOMIC DNA]</scope>
    <source>
        <strain evidence="4">CCM 9110</strain>
    </source>
</reference>
<organism evidence="3 4">
    <name type="scientific">Lacticaseibacillus suilingensis</name>
    <dbReference type="NCBI Taxonomy" id="2799577"/>
    <lineage>
        <taxon>Bacteria</taxon>
        <taxon>Bacillati</taxon>
        <taxon>Bacillota</taxon>
        <taxon>Bacilli</taxon>
        <taxon>Lactobacillales</taxon>
        <taxon>Lactobacillaceae</taxon>
        <taxon>Lacticaseibacillus</taxon>
    </lineage>
</organism>
<dbReference type="RefSeq" id="WP_236000523.1">
    <property type="nucleotide sequence ID" value="NZ_BOLV01000015.1"/>
</dbReference>
<proteinExistence type="predicted"/>
<evidence type="ECO:0000259" key="2">
    <source>
        <dbReference type="Pfam" id="PF17288"/>
    </source>
</evidence>
<dbReference type="PANTHER" id="PTHR39184:SF1">
    <property type="entry name" value="PBSX PHAGE TERMINASE LARGE SUBUNIT"/>
    <property type="match status" value="1"/>
</dbReference>
<dbReference type="Pfam" id="PF17288">
    <property type="entry name" value="Terminase_3C"/>
    <property type="match status" value="1"/>
</dbReference>